<dbReference type="InterPro" id="IPR013215">
    <property type="entry name" value="Cbl-indep_Met_Synth_N"/>
</dbReference>
<dbReference type="InterPro" id="IPR038071">
    <property type="entry name" value="UROD/MetE-like_sf"/>
</dbReference>
<dbReference type="PANTHER" id="PTHR30519">
    <property type="entry name" value="5-METHYLTETRAHYDROPTEROYLTRIGLUTAMATE--HOMOCYSTEINE METHYLTRANSFERASE"/>
    <property type="match status" value="1"/>
</dbReference>
<keyword evidence="2" id="KW-0489">Methyltransferase</keyword>
<organism evidence="2 3">
    <name type="scientific">Pseudomonas promysalinigenes</name>
    <dbReference type="NCBI Taxonomy" id="485898"/>
    <lineage>
        <taxon>Bacteria</taxon>
        <taxon>Pseudomonadati</taxon>
        <taxon>Pseudomonadota</taxon>
        <taxon>Gammaproteobacteria</taxon>
        <taxon>Pseudomonadales</taxon>
        <taxon>Pseudomonadaceae</taxon>
        <taxon>Pseudomonas</taxon>
    </lineage>
</organism>
<dbReference type="SUPFAM" id="SSF51726">
    <property type="entry name" value="UROD/MetE-like"/>
    <property type="match status" value="1"/>
</dbReference>
<protein>
    <submittedName>
        <fullName evidence="2">5-methyltetrahydropteroyltriglutamate--homocysteine methyltransferase</fullName>
    </submittedName>
</protein>
<feature type="domain" description="Cobalamin-independent methionine synthase MetE N-terminal" evidence="1">
    <location>
        <begin position="56"/>
        <end position="235"/>
    </location>
</feature>
<evidence type="ECO:0000313" key="3">
    <source>
        <dbReference type="Proteomes" id="UP001064504"/>
    </source>
</evidence>
<dbReference type="RefSeq" id="WP_261744794.1">
    <property type="nucleotide sequence ID" value="NZ_CP104557.1"/>
</dbReference>
<dbReference type="GO" id="GO:0008168">
    <property type="term" value="F:methyltransferase activity"/>
    <property type="evidence" value="ECO:0007669"/>
    <property type="project" value="UniProtKB-KW"/>
</dbReference>
<accession>A0ABY6ANP5</accession>
<dbReference type="EMBL" id="CP104557">
    <property type="protein sequence ID" value="UXH40755.1"/>
    <property type="molecule type" value="Genomic_DNA"/>
</dbReference>
<proteinExistence type="predicted"/>
<dbReference type="GO" id="GO:0032259">
    <property type="term" value="P:methylation"/>
    <property type="evidence" value="ECO:0007669"/>
    <property type="project" value="UniProtKB-KW"/>
</dbReference>
<dbReference type="Proteomes" id="UP001064504">
    <property type="component" value="Chromosome"/>
</dbReference>
<dbReference type="Gene3D" id="3.20.20.210">
    <property type="match status" value="1"/>
</dbReference>
<sequence length="283" mass="31032">MALAHILGFPHISGDHALRARHWQVQKDAGIDLLPVGDVAWYAQQPACLLSVDEQLLAQKWEQLFEQVKEAKALGHAVKPVVIGPLSYLWLASQSASELDEVQLFERLLPQYDRALNRLAALGADWVQIDEPILARELPQEWKNAYERVYNILQRAPLKKLIAISTGGLEGNLGVAVSLPVDGLHVDLVQAPEQYAAVLDRLPGYKVLSLGLIDGNSASPGDLETTLDLLRDAHERLGDRLWVATSCALLHGPVHLAVQKCQEVAQLARAVNDAQASELRVSA</sequence>
<dbReference type="Pfam" id="PF08267">
    <property type="entry name" value="Meth_synt_1"/>
    <property type="match status" value="1"/>
</dbReference>
<evidence type="ECO:0000259" key="1">
    <source>
        <dbReference type="Pfam" id="PF08267"/>
    </source>
</evidence>
<reference evidence="2" key="1">
    <citation type="submission" date="2022-09" db="EMBL/GenBank/DDBJ databases">
        <title>Complete genome sequence of Pseudomonas promysalinigenes strain RL-WG26, a newly isolated PGPR with the potential for plant salinity stress alleviation.</title>
        <authorList>
            <person name="Ren L."/>
            <person name="Wang G."/>
            <person name="Hu H."/>
        </authorList>
    </citation>
    <scope>NUCLEOTIDE SEQUENCE</scope>
    <source>
        <strain evidence="2">RL-WG26</strain>
    </source>
</reference>
<gene>
    <name evidence="2" type="ORF">N5C08_04195</name>
</gene>
<evidence type="ECO:0000313" key="2">
    <source>
        <dbReference type="EMBL" id="UXH40755.1"/>
    </source>
</evidence>
<keyword evidence="2" id="KW-0808">Transferase</keyword>
<name>A0ABY6ANP5_9PSED</name>
<keyword evidence="3" id="KW-1185">Reference proteome</keyword>